<feature type="region of interest" description="Disordered" evidence="1">
    <location>
        <begin position="36"/>
        <end position="60"/>
    </location>
</feature>
<name>A0ABN4GCS5_9ACTN</name>
<reference evidence="2 3" key="1">
    <citation type="journal article" date="2015" name="ISME J.">
        <title>Draft Genome Sequence of Streptomyces incarnatus NRRL8089, which Produces the Nucleoside Antibiotic Sinefungin.</title>
        <authorList>
            <person name="Oshima K."/>
            <person name="Hattori M."/>
            <person name="Shimizu H."/>
            <person name="Fukuda K."/>
            <person name="Nemoto M."/>
            <person name="Inagaki K."/>
            <person name="Tamura T."/>
        </authorList>
    </citation>
    <scope>NUCLEOTIDE SEQUENCE [LARGE SCALE GENOMIC DNA]</scope>
    <source>
        <strain evidence="2 3">NRRL 8089</strain>
    </source>
</reference>
<evidence type="ECO:0000313" key="2">
    <source>
        <dbReference type="EMBL" id="AKJ09569.1"/>
    </source>
</evidence>
<dbReference type="Proteomes" id="UP000035366">
    <property type="component" value="Chromosome"/>
</dbReference>
<gene>
    <name evidence="2" type="ORF">ABB07_05915</name>
</gene>
<evidence type="ECO:0000313" key="3">
    <source>
        <dbReference type="Proteomes" id="UP000035366"/>
    </source>
</evidence>
<organism evidence="2 3">
    <name type="scientific">Streptomyces incarnatus</name>
    <dbReference type="NCBI Taxonomy" id="665007"/>
    <lineage>
        <taxon>Bacteria</taxon>
        <taxon>Bacillati</taxon>
        <taxon>Actinomycetota</taxon>
        <taxon>Actinomycetes</taxon>
        <taxon>Kitasatosporales</taxon>
        <taxon>Streptomycetaceae</taxon>
        <taxon>Streptomyces</taxon>
    </lineage>
</organism>
<dbReference type="EMBL" id="CP011497">
    <property type="protein sequence ID" value="AKJ09569.1"/>
    <property type="molecule type" value="Genomic_DNA"/>
</dbReference>
<keyword evidence="3" id="KW-1185">Reference proteome</keyword>
<protein>
    <submittedName>
        <fullName evidence="2">Uncharacterized protein</fullName>
    </submittedName>
</protein>
<evidence type="ECO:0000256" key="1">
    <source>
        <dbReference type="SAM" id="MobiDB-lite"/>
    </source>
</evidence>
<proteinExistence type="predicted"/>
<accession>A0ABN4GCS5</accession>
<feature type="compositionally biased region" description="Polar residues" evidence="1">
    <location>
        <begin position="46"/>
        <end position="60"/>
    </location>
</feature>
<sequence length="111" mass="11034">MSTLIPTGRTWAGSGSQSFEEGSAYRFQEVSIRRAEWPGEGGGASPATTALPSAGSDSSALTTAAGTCIRAATSAALSGPSGRTGVIGCPTGCRGGVARCGRTHFTIIPIS</sequence>